<feature type="compositionally biased region" description="Low complexity" evidence="4">
    <location>
        <begin position="126"/>
        <end position="191"/>
    </location>
</feature>
<dbReference type="InterPro" id="IPR011344">
    <property type="entry name" value="ssDNA-bd"/>
</dbReference>
<gene>
    <name evidence="5" type="ORF">RED65_16491</name>
</gene>
<comment type="caution">
    <text evidence="2">Lacks conserved residue(s) required for the propagation of feature annotation.</text>
</comment>
<evidence type="ECO:0000256" key="3">
    <source>
        <dbReference type="RuleBase" id="RU000524"/>
    </source>
</evidence>
<evidence type="ECO:0000313" key="5">
    <source>
        <dbReference type="EMBL" id="EAT12454.1"/>
    </source>
</evidence>
<dbReference type="PROSITE" id="PS50935">
    <property type="entry name" value="SSB"/>
    <property type="match status" value="1"/>
</dbReference>
<dbReference type="HOGENOM" id="CLU_078758_0_1_6"/>
<dbReference type="OrthoDB" id="9809878at2"/>
<keyword evidence="1 2" id="KW-0238">DNA-binding</keyword>
<comment type="function">
    <text evidence="2">Plays an important role in DNA replication, recombination and repair. Binds to ssDNA and to an array of partner proteins to recruit them to their sites of action during DNA metabolism.</text>
</comment>
<dbReference type="CDD" id="cd04496">
    <property type="entry name" value="SSB_OBF"/>
    <property type="match status" value="1"/>
</dbReference>
<dbReference type="Pfam" id="PF00436">
    <property type="entry name" value="SSB"/>
    <property type="match status" value="1"/>
</dbReference>
<keyword evidence="6" id="KW-1185">Reference proteome</keyword>
<feature type="region of interest" description="Disordered" evidence="4">
    <location>
        <begin position="113"/>
        <end position="208"/>
    </location>
</feature>
<dbReference type="GO" id="GO:0003697">
    <property type="term" value="F:single-stranded DNA binding"/>
    <property type="evidence" value="ECO:0007669"/>
    <property type="project" value="UniProtKB-UniRule"/>
</dbReference>
<dbReference type="GO" id="GO:0009295">
    <property type="term" value="C:nucleoid"/>
    <property type="evidence" value="ECO:0007669"/>
    <property type="project" value="TreeGrafter"/>
</dbReference>
<evidence type="ECO:0000256" key="4">
    <source>
        <dbReference type="SAM" id="MobiDB-lite"/>
    </source>
</evidence>
<dbReference type="GO" id="GO:0006310">
    <property type="term" value="P:DNA recombination"/>
    <property type="evidence" value="ECO:0007669"/>
    <property type="project" value="UniProtKB-UniRule"/>
</dbReference>
<keyword evidence="2" id="KW-0234">DNA repair</keyword>
<proteinExistence type="inferred from homology"/>
<evidence type="ECO:0000256" key="1">
    <source>
        <dbReference type="ARBA" id="ARBA00023125"/>
    </source>
</evidence>
<dbReference type="GO" id="GO:0006260">
    <property type="term" value="P:DNA replication"/>
    <property type="evidence" value="ECO:0007669"/>
    <property type="project" value="UniProtKB-UniRule"/>
</dbReference>
<dbReference type="PANTHER" id="PTHR10302">
    <property type="entry name" value="SINGLE-STRANDED DNA-BINDING PROTEIN"/>
    <property type="match status" value="1"/>
</dbReference>
<keyword evidence="2" id="KW-0227">DNA damage</keyword>
<dbReference type="Proteomes" id="UP000004263">
    <property type="component" value="Unassembled WGS sequence"/>
</dbReference>
<name>Q1N2F3_9GAMM</name>
<dbReference type="EMBL" id="AAQH01000007">
    <property type="protein sequence ID" value="EAT12454.1"/>
    <property type="molecule type" value="Genomic_DNA"/>
</dbReference>
<dbReference type="NCBIfam" id="TIGR00621">
    <property type="entry name" value="ssb"/>
    <property type="match status" value="1"/>
</dbReference>
<dbReference type="AlphaFoldDB" id="Q1N2F3"/>
<sequence length="208" mass="22807">MARGSVNKVIIIGTLGRDPEMRYLPNGNAVCSISVATDEGYKDRNTGQQVDKTEWHRVEAFGRLAEIVGEYLKKGSKVYFEGKLRTDEYEKDGIKRYSTKIIANEMTMLDSRNAQQDGMGGGYGQPMGQPAAQPQQAPQAAPQQAPYGQPQQAPQQPAAAPYGQQPQQAPQAPYGQPQQAPQQAPQQQGQPQPQPSNAFDDFDDDIPF</sequence>
<evidence type="ECO:0000256" key="2">
    <source>
        <dbReference type="HAMAP-Rule" id="MF_00984"/>
    </source>
</evidence>
<dbReference type="SUPFAM" id="SSF50249">
    <property type="entry name" value="Nucleic acid-binding proteins"/>
    <property type="match status" value="1"/>
</dbReference>
<feature type="short sequence motif" description="Important for interaction with partner proteins" evidence="2">
    <location>
        <begin position="203"/>
        <end position="208"/>
    </location>
</feature>
<accession>Q1N2F3</accession>
<comment type="subunit">
    <text evidence="2">Homotetramer.</text>
</comment>
<dbReference type="PANTHER" id="PTHR10302:SF27">
    <property type="entry name" value="SINGLE-STRANDED DNA-BINDING PROTEIN"/>
    <property type="match status" value="1"/>
</dbReference>
<dbReference type="RefSeq" id="WP_007018263.1">
    <property type="nucleotide sequence ID" value="NZ_CH724116.1"/>
</dbReference>
<dbReference type="HAMAP" id="MF_00984">
    <property type="entry name" value="SSB"/>
    <property type="match status" value="1"/>
</dbReference>
<organism evidence="5 6">
    <name type="scientific">Bermanella marisrubri</name>
    <dbReference type="NCBI Taxonomy" id="207949"/>
    <lineage>
        <taxon>Bacteria</taxon>
        <taxon>Pseudomonadati</taxon>
        <taxon>Pseudomonadota</taxon>
        <taxon>Gammaproteobacteria</taxon>
        <taxon>Oceanospirillales</taxon>
        <taxon>Oceanospirillaceae</taxon>
        <taxon>Bermanella</taxon>
    </lineage>
</organism>
<dbReference type="GO" id="GO:0006281">
    <property type="term" value="P:DNA repair"/>
    <property type="evidence" value="ECO:0007669"/>
    <property type="project" value="UniProtKB-UniRule"/>
</dbReference>
<reference evidence="5 6" key="1">
    <citation type="submission" date="2006-03" db="EMBL/GenBank/DDBJ databases">
        <authorList>
            <person name="Pinhassi J."/>
            <person name="Pedros-Alio C."/>
            <person name="Ferriera S."/>
            <person name="Johnson J."/>
            <person name="Kravitz S."/>
            <person name="Halpern A."/>
            <person name="Remington K."/>
            <person name="Beeson K."/>
            <person name="Tran B."/>
            <person name="Rogers Y.-H."/>
            <person name="Friedman R."/>
            <person name="Venter J.C."/>
        </authorList>
    </citation>
    <scope>NUCLEOTIDE SEQUENCE [LARGE SCALE GENOMIC DNA]</scope>
    <source>
        <strain evidence="5 6">RED65</strain>
    </source>
</reference>
<dbReference type="STRING" id="207949.RED65_16491"/>
<evidence type="ECO:0000313" key="6">
    <source>
        <dbReference type="Proteomes" id="UP000004263"/>
    </source>
</evidence>
<protein>
    <recommendedName>
        <fullName evidence="2 3">Single-stranded DNA-binding protein</fullName>
        <shortName evidence="2">SSB</shortName>
    </recommendedName>
</protein>
<dbReference type="Gene3D" id="2.40.50.140">
    <property type="entry name" value="Nucleic acid-binding proteins"/>
    <property type="match status" value="1"/>
</dbReference>
<dbReference type="InterPro" id="IPR000424">
    <property type="entry name" value="Primosome_PriB/ssb"/>
</dbReference>
<dbReference type="InterPro" id="IPR012340">
    <property type="entry name" value="NA-bd_OB-fold"/>
</dbReference>
<comment type="caution">
    <text evidence="5">The sequence shown here is derived from an EMBL/GenBank/DDBJ whole genome shotgun (WGS) entry which is preliminary data.</text>
</comment>
<keyword evidence="2" id="KW-0235">DNA replication</keyword>
<keyword evidence="2" id="KW-0233">DNA recombination</keyword>